<protein>
    <submittedName>
        <fullName evidence="1">Uncharacterized protein</fullName>
    </submittedName>
</protein>
<comment type="caution">
    <text evidence="1">The sequence shown here is derived from an EMBL/GenBank/DDBJ whole genome shotgun (WGS) entry which is preliminary data.</text>
</comment>
<dbReference type="AlphaFoldDB" id="A0AAD8II63"/>
<dbReference type="EMBL" id="JAUIZM010000005">
    <property type="protein sequence ID" value="KAK1385643.1"/>
    <property type="molecule type" value="Genomic_DNA"/>
</dbReference>
<reference evidence="1" key="2">
    <citation type="submission" date="2023-05" db="EMBL/GenBank/DDBJ databases">
        <authorList>
            <person name="Schelkunov M.I."/>
        </authorList>
    </citation>
    <scope>NUCLEOTIDE SEQUENCE</scope>
    <source>
        <strain evidence="1">Hsosn_3</strain>
        <tissue evidence="1">Leaf</tissue>
    </source>
</reference>
<accession>A0AAD8II63</accession>
<evidence type="ECO:0000313" key="2">
    <source>
        <dbReference type="Proteomes" id="UP001237642"/>
    </source>
</evidence>
<reference evidence="1" key="1">
    <citation type="submission" date="2023-02" db="EMBL/GenBank/DDBJ databases">
        <title>Genome of toxic invasive species Heracleum sosnowskyi carries increased number of genes despite the absence of recent whole-genome duplications.</title>
        <authorList>
            <person name="Schelkunov M."/>
            <person name="Shtratnikova V."/>
            <person name="Makarenko M."/>
            <person name="Klepikova A."/>
            <person name="Omelchenko D."/>
            <person name="Novikova G."/>
            <person name="Obukhova E."/>
            <person name="Bogdanov V."/>
            <person name="Penin A."/>
            <person name="Logacheva M."/>
        </authorList>
    </citation>
    <scope>NUCLEOTIDE SEQUENCE</scope>
    <source>
        <strain evidence="1">Hsosn_3</strain>
        <tissue evidence="1">Leaf</tissue>
    </source>
</reference>
<dbReference type="Proteomes" id="UP001237642">
    <property type="component" value="Unassembled WGS sequence"/>
</dbReference>
<sequence>MIASGMLEREPPFLVGFPTLPSLNQNSDVGLHHLHPNLPLVHVNGFSTEESEASSAGCHVNRFGTEKSEAGCPVFKDGSGELIGLFTIQKHYEFVIPRLVNDLSWILLLCLRLVNDLSRILLCLRMNAEATRNELKDAAAVKSRDWIISPILTP</sequence>
<keyword evidence="2" id="KW-1185">Reference proteome</keyword>
<proteinExistence type="predicted"/>
<organism evidence="1 2">
    <name type="scientific">Heracleum sosnowskyi</name>
    <dbReference type="NCBI Taxonomy" id="360622"/>
    <lineage>
        <taxon>Eukaryota</taxon>
        <taxon>Viridiplantae</taxon>
        <taxon>Streptophyta</taxon>
        <taxon>Embryophyta</taxon>
        <taxon>Tracheophyta</taxon>
        <taxon>Spermatophyta</taxon>
        <taxon>Magnoliopsida</taxon>
        <taxon>eudicotyledons</taxon>
        <taxon>Gunneridae</taxon>
        <taxon>Pentapetalae</taxon>
        <taxon>asterids</taxon>
        <taxon>campanulids</taxon>
        <taxon>Apiales</taxon>
        <taxon>Apiaceae</taxon>
        <taxon>Apioideae</taxon>
        <taxon>apioid superclade</taxon>
        <taxon>Tordylieae</taxon>
        <taxon>Tordyliinae</taxon>
        <taxon>Heracleum</taxon>
    </lineage>
</organism>
<gene>
    <name evidence="1" type="ORF">POM88_023378</name>
</gene>
<evidence type="ECO:0000313" key="1">
    <source>
        <dbReference type="EMBL" id="KAK1385643.1"/>
    </source>
</evidence>
<name>A0AAD8II63_9APIA</name>